<evidence type="ECO:0000256" key="2">
    <source>
        <dbReference type="ARBA" id="ARBA00022475"/>
    </source>
</evidence>
<organism evidence="10 11">
    <name type="scientific">Runella aurantiaca</name>
    <dbReference type="NCBI Taxonomy" id="2282308"/>
    <lineage>
        <taxon>Bacteria</taxon>
        <taxon>Pseudomonadati</taxon>
        <taxon>Bacteroidota</taxon>
        <taxon>Cytophagia</taxon>
        <taxon>Cytophagales</taxon>
        <taxon>Spirosomataceae</taxon>
        <taxon>Runella</taxon>
    </lineage>
</organism>
<dbReference type="PANTHER" id="PTHR30572:SF4">
    <property type="entry name" value="ABC TRANSPORTER PERMEASE YTRF"/>
    <property type="match status" value="1"/>
</dbReference>
<protein>
    <submittedName>
        <fullName evidence="10">ABC transporter permease</fullName>
    </submittedName>
</protein>
<dbReference type="RefSeq" id="WP_114461741.1">
    <property type="nucleotide sequence ID" value="NZ_QPIW01000010.1"/>
</dbReference>
<sequence>MLQNYFKIGWRNLRKNGIFTFINIFGLSVGMTFTLLIGSYVWDEWQVNSDLRNIENQYIIQSKWKQPNMGIEITSLAPLAKTLKEQYPNLIENYYRFDGVSTTISKGDKHFREDIQIGDSTLLTMYGFPLLHGDARTALNQPNSVVLSEKMALKYFGKTDIVGQTIQIESFTSERKNFMITAVLAPLPFNSVTQFVSTEIPVLLPMSSLAFFGREAGMNTWNNAYVVNYIELKKGITPADLQKPIAQTIATNASELVKANLEVILKPLRTLHRENNNGLINKTLLTLSLVALFIVFMAVVNFVNISIGSSSSRLKEIGVRKVLGSEKKQVIGQYLTESILIASFSTLFSLVLYEVTRSFFAEILEKELRSLFSALPVFLISAVLLGLFVGLIAGAYPAFVLSSLPSIDSMKGKMKTVNQKSIFRYSLMTVQFAIALFVFGAAVVIARQVNYFFDKDLGYSKESIVWAAVPRDWSAQGIEKMETIRKEMTRLPDVREVSLSFEIPNGKTGFQSGLFHVGQDSTQAVFVPVLQTDENYARTYQIPIRSGTFFHQPQQTFVSDRIVLNAKAAKVLNFSTPEAAIGKQVRLQGFPQPFTVTGVTDDFHFESMRKNIGPLAFIHLKTTNVYRYFSFKIQSSSLNKSVASLEKKWNELLPGAPFELEFLDEMLKNLYQSEVRLKKAAQLATVLAIIIVLLGVIGMVSLSVARRTKELGIRKVLGASGVSLVMLFLKEFLMVSAVATLISFPLVLMAMNQWLQNYAYRIEMSWLPFASVGIIFGLLIIFLVGFQTFKATLMNPTRSLRSE</sequence>
<feature type="transmembrane region" description="Helical" evidence="7">
    <location>
        <begin position="683"/>
        <end position="704"/>
    </location>
</feature>
<feature type="transmembrane region" description="Helical" evidence="7">
    <location>
        <begin position="284"/>
        <end position="309"/>
    </location>
</feature>
<dbReference type="EMBL" id="QPIW01000010">
    <property type="protein sequence ID" value="RDB05360.1"/>
    <property type="molecule type" value="Genomic_DNA"/>
</dbReference>
<feature type="domain" description="MacB-like periplasmic core" evidence="9">
    <location>
        <begin position="490"/>
        <end position="627"/>
    </location>
</feature>
<dbReference type="PANTHER" id="PTHR30572">
    <property type="entry name" value="MEMBRANE COMPONENT OF TRANSPORTER-RELATED"/>
    <property type="match status" value="1"/>
</dbReference>
<keyword evidence="4 7" id="KW-1133">Transmembrane helix</keyword>
<feature type="transmembrane region" description="Helical" evidence="7">
    <location>
        <begin position="330"/>
        <end position="353"/>
    </location>
</feature>
<dbReference type="OrthoDB" id="5933722at2"/>
<name>A0A369I8Z7_9BACT</name>
<evidence type="ECO:0000256" key="4">
    <source>
        <dbReference type="ARBA" id="ARBA00022989"/>
    </source>
</evidence>
<feature type="transmembrane region" description="Helical" evidence="7">
    <location>
        <begin position="373"/>
        <end position="401"/>
    </location>
</feature>
<dbReference type="InterPro" id="IPR050250">
    <property type="entry name" value="Macrolide_Exporter_MacB"/>
</dbReference>
<feature type="transmembrane region" description="Helical" evidence="7">
    <location>
        <begin position="422"/>
        <end position="446"/>
    </location>
</feature>
<feature type="domain" description="ABC3 transporter permease C-terminal" evidence="8">
    <location>
        <begin position="684"/>
        <end position="784"/>
    </location>
</feature>
<feature type="transmembrane region" description="Helical" evidence="7">
    <location>
        <begin position="716"/>
        <end position="746"/>
    </location>
</feature>
<comment type="similarity">
    <text evidence="6">Belongs to the ABC-4 integral membrane protein family.</text>
</comment>
<evidence type="ECO:0000256" key="7">
    <source>
        <dbReference type="SAM" id="Phobius"/>
    </source>
</evidence>
<gene>
    <name evidence="10" type="ORF">DVG78_14315</name>
</gene>
<keyword evidence="2" id="KW-1003">Cell membrane</keyword>
<comment type="caution">
    <text evidence="10">The sequence shown here is derived from an EMBL/GenBank/DDBJ whole genome shotgun (WGS) entry which is preliminary data.</text>
</comment>
<dbReference type="Pfam" id="PF12704">
    <property type="entry name" value="MacB_PCD"/>
    <property type="match status" value="2"/>
</dbReference>
<evidence type="ECO:0000256" key="5">
    <source>
        <dbReference type="ARBA" id="ARBA00023136"/>
    </source>
</evidence>
<evidence type="ECO:0000256" key="3">
    <source>
        <dbReference type="ARBA" id="ARBA00022692"/>
    </source>
</evidence>
<dbReference type="InterPro" id="IPR003838">
    <property type="entry name" value="ABC3_permease_C"/>
</dbReference>
<proteinExistence type="inferred from homology"/>
<keyword evidence="5 7" id="KW-0472">Membrane</keyword>
<feature type="transmembrane region" description="Helical" evidence="7">
    <location>
        <begin position="21"/>
        <end position="42"/>
    </location>
</feature>
<feature type="transmembrane region" description="Helical" evidence="7">
    <location>
        <begin position="766"/>
        <end position="786"/>
    </location>
</feature>
<evidence type="ECO:0000313" key="11">
    <source>
        <dbReference type="Proteomes" id="UP000253141"/>
    </source>
</evidence>
<dbReference type="Pfam" id="PF02687">
    <property type="entry name" value="FtsX"/>
    <property type="match status" value="2"/>
</dbReference>
<comment type="subcellular location">
    <subcellularLocation>
        <location evidence="1">Cell membrane</location>
        <topology evidence="1">Multi-pass membrane protein</topology>
    </subcellularLocation>
</comment>
<keyword evidence="11" id="KW-1185">Reference proteome</keyword>
<evidence type="ECO:0000256" key="6">
    <source>
        <dbReference type="ARBA" id="ARBA00038076"/>
    </source>
</evidence>
<evidence type="ECO:0000259" key="9">
    <source>
        <dbReference type="Pfam" id="PF12704"/>
    </source>
</evidence>
<feature type="domain" description="MacB-like periplasmic core" evidence="9">
    <location>
        <begin position="20"/>
        <end position="246"/>
    </location>
</feature>
<dbReference type="AlphaFoldDB" id="A0A369I8Z7"/>
<evidence type="ECO:0000259" key="8">
    <source>
        <dbReference type="Pfam" id="PF02687"/>
    </source>
</evidence>
<evidence type="ECO:0000313" key="10">
    <source>
        <dbReference type="EMBL" id="RDB05360.1"/>
    </source>
</evidence>
<accession>A0A369I8Z7</accession>
<reference evidence="10 11" key="1">
    <citation type="submission" date="2018-07" db="EMBL/GenBank/DDBJ databases">
        <title>Genome analysis of Runella aurantiaca.</title>
        <authorList>
            <person name="Yang X."/>
        </authorList>
    </citation>
    <scope>NUCLEOTIDE SEQUENCE [LARGE SCALE GENOMIC DNA]</scope>
    <source>
        <strain evidence="10 11">YX9</strain>
    </source>
</reference>
<dbReference type="GO" id="GO:0022857">
    <property type="term" value="F:transmembrane transporter activity"/>
    <property type="evidence" value="ECO:0007669"/>
    <property type="project" value="TreeGrafter"/>
</dbReference>
<dbReference type="GO" id="GO:0005886">
    <property type="term" value="C:plasma membrane"/>
    <property type="evidence" value="ECO:0007669"/>
    <property type="project" value="UniProtKB-SubCell"/>
</dbReference>
<feature type="domain" description="ABC3 transporter permease C-terminal" evidence="8">
    <location>
        <begin position="289"/>
        <end position="403"/>
    </location>
</feature>
<evidence type="ECO:0000256" key="1">
    <source>
        <dbReference type="ARBA" id="ARBA00004651"/>
    </source>
</evidence>
<dbReference type="InterPro" id="IPR025857">
    <property type="entry name" value="MacB_PCD"/>
</dbReference>
<keyword evidence="3 7" id="KW-0812">Transmembrane</keyword>
<dbReference type="Proteomes" id="UP000253141">
    <property type="component" value="Unassembled WGS sequence"/>
</dbReference>